<dbReference type="SUPFAM" id="SSF52418">
    <property type="entry name" value="Nucleoside phosphorylase/phosphoribosyltransferase catalytic domain"/>
    <property type="match status" value="1"/>
</dbReference>
<evidence type="ECO:0000256" key="4">
    <source>
        <dbReference type="ARBA" id="ARBA00022676"/>
    </source>
</evidence>
<dbReference type="RefSeq" id="WP_094788647.1">
    <property type="nucleotide sequence ID" value="NZ_NDXW01000001.1"/>
</dbReference>
<dbReference type="NCBIfam" id="TIGR01245">
    <property type="entry name" value="trpD"/>
    <property type="match status" value="1"/>
</dbReference>
<evidence type="ECO:0000259" key="14">
    <source>
        <dbReference type="Pfam" id="PF02885"/>
    </source>
</evidence>
<dbReference type="EC" id="2.4.2.18" evidence="12"/>
<feature type="binding site" evidence="12">
    <location>
        <begin position="109"/>
        <end position="117"/>
    </location>
    <ligand>
        <name>5-phospho-alpha-D-ribose 1-diphosphate</name>
        <dbReference type="ChEBI" id="CHEBI:58017"/>
    </ligand>
</feature>
<feature type="binding site" evidence="12">
    <location>
        <position position="227"/>
    </location>
    <ligand>
        <name>Mg(2+)</name>
        <dbReference type="ChEBI" id="CHEBI:18420"/>
        <label>2</label>
    </ligand>
</feature>
<keyword evidence="9 12" id="KW-0057">Aromatic amino acid biosynthesis</keyword>
<dbReference type="InterPro" id="IPR005940">
    <property type="entry name" value="Anthranilate_Pribosyl_Tfrase"/>
</dbReference>
<dbReference type="HAMAP" id="MF_00211">
    <property type="entry name" value="TrpD"/>
    <property type="match status" value="1"/>
</dbReference>
<comment type="catalytic activity">
    <reaction evidence="10 12">
        <text>N-(5-phospho-beta-D-ribosyl)anthranilate + diphosphate = 5-phospho-alpha-D-ribose 1-diphosphate + anthranilate</text>
        <dbReference type="Rhea" id="RHEA:11768"/>
        <dbReference type="ChEBI" id="CHEBI:16567"/>
        <dbReference type="ChEBI" id="CHEBI:18277"/>
        <dbReference type="ChEBI" id="CHEBI:33019"/>
        <dbReference type="ChEBI" id="CHEBI:58017"/>
        <dbReference type="EC" id="2.4.2.18"/>
    </reaction>
</comment>
<dbReference type="PANTHER" id="PTHR43285">
    <property type="entry name" value="ANTHRANILATE PHOSPHORIBOSYLTRANSFERASE"/>
    <property type="match status" value="1"/>
</dbReference>
<comment type="caution">
    <text evidence="12">Lacks conserved residue(s) required for the propagation of feature annotation.</text>
</comment>
<evidence type="ECO:0000256" key="10">
    <source>
        <dbReference type="ARBA" id="ARBA00052328"/>
    </source>
</evidence>
<keyword evidence="5 12" id="KW-0808">Transferase</keyword>
<feature type="domain" description="Glycosyl transferase family 3" evidence="13">
    <location>
        <begin position="74"/>
        <end position="328"/>
    </location>
</feature>
<protein>
    <recommendedName>
        <fullName evidence="12">Anthranilate phosphoribosyltransferase</fullName>
        <ecNumber evidence="12">2.4.2.18</ecNumber>
    </recommendedName>
</protein>
<dbReference type="FunFam" id="1.20.970.10:FF:000006">
    <property type="entry name" value="Anthranilate phosphoribosyltransferase"/>
    <property type="match status" value="1"/>
</dbReference>
<keyword evidence="6 12" id="KW-0479">Metal-binding</keyword>
<comment type="similarity">
    <text evidence="11">In the C-terminal section; belongs to the anthranilate phosphoribosyltransferase family.</text>
</comment>
<dbReference type="InterPro" id="IPR017459">
    <property type="entry name" value="Glycosyl_Trfase_fam3_N_dom"/>
</dbReference>
<evidence type="ECO:0000256" key="11">
    <source>
        <dbReference type="ARBA" id="ARBA00061188"/>
    </source>
</evidence>
<feature type="binding site" evidence="12">
    <location>
        <position position="167"/>
    </location>
    <ligand>
        <name>anthranilate</name>
        <dbReference type="ChEBI" id="CHEBI:16567"/>
        <label>2</label>
    </ligand>
</feature>
<dbReference type="InterPro" id="IPR000312">
    <property type="entry name" value="Glycosyl_Trfase_fam3"/>
</dbReference>
<evidence type="ECO:0000256" key="1">
    <source>
        <dbReference type="ARBA" id="ARBA00004907"/>
    </source>
</evidence>
<evidence type="ECO:0000256" key="9">
    <source>
        <dbReference type="ARBA" id="ARBA00023141"/>
    </source>
</evidence>
<dbReference type="AlphaFoldDB" id="A0A4P9VTY2"/>
<dbReference type="GO" id="GO:0004048">
    <property type="term" value="F:anthranilate phosphoribosyltransferase activity"/>
    <property type="evidence" value="ECO:0007669"/>
    <property type="project" value="UniProtKB-UniRule"/>
</dbReference>
<evidence type="ECO:0000256" key="8">
    <source>
        <dbReference type="ARBA" id="ARBA00022842"/>
    </source>
</evidence>
<evidence type="ECO:0000313" key="15">
    <source>
        <dbReference type="EMBL" id="RDH45732.1"/>
    </source>
</evidence>
<proteinExistence type="inferred from homology"/>
<comment type="cofactor">
    <cofactor evidence="12">
        <name>Mg(2+)</name>
        <dbReference type="ChEBI" id="CHEBI:18420"/>
    </cofactor>
    <text evidence="12">Binds 2 magnesium ions per monomer.</text>
</comment>
<name>A0A4P9VTY2_9GAMM</name>
<feature type="binding site" evidence="12">
    <location>
        <position position="226"/>
    </location>
    <ligand>
        <name>Mg(2+)</name>
        <dbReference type="ChEBI" id="CHEBI:18420"/>
        <label>2</label>
    </ligand>
</feature>
<dbReference type="PANTHER" id="PTHR43285:SF2">
    <property type="entry name" value="ANTHRANILATE PHOSPHORIBOSYLTRANSFERASE"/>
    <property type="match status" value="1"/>
</dbReference>
<sequence>MNIKQAIAHVVDGHDLKTQQMHKVMTEVMTGQATDAQISGLLVGLRMKGESVDELVGAAEVMRSLVQPVHLDLPDLIDTCGTGGDGSNIFNVSTAAAFVVAAVGGHVAKHGNRSVSSKTGSADVLEAAGIKLDLTPDQVARSIEHVGVGFMFAPAHHSAMKYAVGPRKELGVRTLFNLVGPLVNPAAVKRQVMGVFARQWVKPVATVLQRLGSEHVMVVHAEDGLDEVSIAADTWVAELKNGEIHEYRLSPEQFSIKRQSLSGLKVDSAENSIELIRDALGKQTSESAAKAADMIALNAGAAIYVTGLASSIEQGVAMAQDAVASGLAKEKISELASFTRYATQVDE</sequence>
<feature type="binding site" evidence="12">
    <location>
        <position position="121"/>
    </location>
    <ligand>
        <name>5-phospho-alpha-D-ribose 1-diphosphate</name>
        <dbReference type="ChEBI" id="CHEBI:58017"/>
    </ligand>
</feature>
<dbReference type="Pfam" id="PF00591">
    <property type="entry name" value="Glycos_transf_3"/>
    <property type="match status" value="1"/>
</dbReference>
<dbReference type="Gene3D" id="3.40.1030.10">
    <property type="entry name" value="Nucleoside phosphorylase/phosphoribosyltransferase catalytic domain"/>
    <property type="match status" value="1"/>
</dbReference>
<feature type="binding site" evidence="12">
    <location>
        <position position="227"/>
    </location>
    <ligand>
        <name>Mg(2+)</name>
        <dbReference type="ChEBI" id="CHEBI:18420"/>
        <label>1</label>
    </ligand>
</feature>
<keyword evidence="8 12" id="KW-0460">Magnesium</keyword>
<dbReference type="GO" id="GO:0000287">
    <property type="term" value="F:magnesium ion binding"/>
    <property type="evidence" value="ECO:0007669"/>
    <property type="project" value="UniProtKB-UniRule"/>
</dbReference>
<dbReference type="Gene3D" id="1.20.970.10">
    <property type="entry name" value="Transferase, Pyrimidine Nucleoside Phosphorylase, Chain C"/>
    <property type="match status" value="1"/>
</dbReference>
<evidence type="ECO:0000256" key="6">
    <source>
        <dbReference type="ARBA" id="ARBA00022723"/>
    </source>
</evidence>
<dbReference type="GO" id="GO:0000162">
    <property type="term" value="P:L-tryptophan biosynthetic process"/>
    <property type="evidence" value="ECO:0007669"/>
    <property type="project" value="UniProtKB-UniRule"/>
</dbReference>
<comment type="function">
    <text evidence="12">Catalyzes the transfer of the phosphoribosyl group of 5-phosphorylribose-1-pyrophosphate (PRPP) to anthranilate to yield N-(5'-phosphoribosyl)-anthranilate (PRA).</text>
</comment>
<dbReference type="Proteomes" id="UP000257039">
    <property type="component" value="Unassembled WGS sequence"/>
</dbReference>
<evidence type="ECO:0000256" key="7">
    <source>
        <dbReference type="ARBA" id="ARBA00022822"/>
    </source>
</evidence>
<dbReference type="InterPro" id="IPR036320">
    <property type="entry name" value="Glycosyl_Trfase_fam3_N_dom_sf"/>
</dbReference>
<comment type="pathway">
    <text evidence="1 12">Amino-acid biosynthesis; L-tryptophan biosynthesis; L-tryptophan from chorismate: step 2/5.</text>
</comment>
<evidence type="ECO:0000256" key="2">
    <source>
        <dbReference type="ARBA" id="ARBA00011738"/>
    </source>
</evidence>
<dbReference type="GO" id="GO:0005829">
    <property type="term" value="C:cytosol"/>
    <property type="evidence" value="ECO:0007669"/>
    <property type="project" value="TreeGrafter"/>
</dbReference>
<organism evidence="15 16">
    <name type="scientific">Zooshikella ganghwensis</name>
    <dbReference type="NCBI Taxonomy" id="202772"/>
    <lineage>
        <taxon>Bacteria</taxon>
        <taxon>Pseudomonadati</taxon>
        <taxon>Pseudomonadota</taxon>
        <taxon>Gammaproteobacteria</taxon>
        <taxon>Oceanospirillales</taxon>
        <taxon>Zooshikellaceae</taxon>
        <taxon>Zooshikella</taxon>
    </lineage>
</organism>
<evidence type="ECO:0000259" key="13">
    <source>
        <dbReference type="Pfam" id="PF00591"/>
    </source>
</evidence>
<reference evidence="15 16" key="1">
    <citation type="submission" date="2017-04" db="EMBL/GenBank/DDBJ databases">
        <title>Draft genome sequence of Zooshikella ganghwensis VG4 isolated from Red Sea sediments.</title>
        <authorList>
            <person name="Rehman Z."/>
            <person name="Alam I."/>
            <person name="Kamau A."/>
            <person name="Bajic V."/>
            <person name="Leiknes T."/>
        </authorList>
    </citation>
    <scope>NUCLEOTIDE SEQUENCE [LARGE SCALE GENOMIC DNA]</scope>
    <source>
        <strain evidence="15 16">VG4</strain>
    </source>
</reference>
<comment type="similarity">
    <text evidence="12">Belongs to the anthranilate phosphoribosyltransferase family.</text>
</comment>
<dbReference type="InterPro" id="IPR035902">
    <property type="entry name" value="Nuc_phospho_transferase"/>
</dbReference>
<keyword evidence="7 12" id="KW-0822">Tryptophan biosynthesis</keyword>
<accession>A0A4P9VTY2</accession>
<feature type="binding site" evidence="12">
    <location>
        <begin position="91"/>
        <end position="94"/>
    </location>
    <ligand>
        <name>5-phospho-alpha-D-ribose 1-diphosphate</name>
        <dbReference type="ChEBI" id="CHEBI:58017"/>
    </ligand>
</feature>
<gene>
    <name evidence="12 15" type="primary">trpD</name>
    <name evidence="15" type="ORF">B9G39_21045</name>
</gene>
<keyword evidence="3 12" id="KW-0028">Amino-acid biosynthesis</keyword>
<dbReference type="SUPFAM" id="SSF47648">
    <property type="entry name" value="Nucleoside phosphorylase/phosphoribosyltransferase N-terminal domain"/>
    <property type="match status" value="1"/>
</dbReference>
<dbReference type="UniPathway" id="UPA00035">
    <property type="reaction ID" value="UER00041"/>
</dbReference>
<evidence type="ECO:0000313" key="16">
    <source>
        <dbReference type="Proteomes" id="UP000257039"/>
    </source>
</evidence>
<feature type="binding site" evidence="12">
    <location>
        <position position="81"/>
    </location>
    <ligand>
        <name>5-phospho-alpha-D-ribose 1-diphosphate</name>
        <dbReference type="ChEBI" id="CHEBI:58017"/>
    </ligand>
</feature>
<keyword evidence="16" id="KW-1185">Reference proteome</keyword>
<feature type="binding site" evidence="12">
    <location>
        <position position="81"/>
    </location>
    <ligand>
        <name>anthranilate</name>
        <dbReference type="ChEBI" id="CHEBI:16567"/>
        <label>1</label>
    </ligand>
</feature>
<feature type="binding site" evidence="12">
    <location>
        <position position="93"/>
    </location>
    <ligand>
        <name>Mg(2+)</name>
        <dbReference type="ChEBI" id="CHEBI:18420"/>
        <label>1</label>
    </ligand>
</feature>
<feature type="binding site" evidence="12">
    <location>
        <position position="112"/>
    </location>
    <ligand>
        <name>anthranilate</name>
        <dbReference type="ChEBI" id="CHEBI:16567"/>
        <label>1</label>
    </ligand>
</feature>
<feature type="binding site" evidence="12">
    <location>
        <begin position="84"/>
        <end position="85"/>
    </location>
    <ligand>
        <name>5-phospho-alpha-D-ribose 1-diphosphate</name>
        <dbReference type="ChEBI" id="CHEBI:58017"/>
    </ligand>
</feature>
<keyword evidence="4 12" id="KW-0328">Glycosyltransferase</keyword>
<comment type="caution">
    <text evidence="15">The sequence shown here is derived from an EMBL/GenBank/DDBJ whole genome shotgun (WGS) entry which is preliminary data.</text>
</comment>
<feature type="domain" description="Glycosyl transferase family 3 N-terminal" evidence="14">
    <location>
        <begin position="4"/>
        <end position="64"/>
    </location>
</feature>
<dbReference type="EMBL" id="NDXW01000001">
    <property type="protein sequence ID" value="RDH45732.1"/>
    <property type="molecule type" value="Genomic_DNA"/>
</dbReference>
<evidence type="ECO:0000256" key="5">
    <source>
        <dbReference type="ARBA" id="ARBA00022679"/>
    </source>
</evidence>
<evidence type="ECO:0000256" key="3">
    <source>
        <dbReference type="ARBA" id="ARBA00022605"/>
    </source>
</evidence>
<dbReference type="Pfam" id="PF02885">
    <property type="entry name" value="Glycos_trans_3N"/>
    <property type="match status" value="1"/>
</dbReference>
<comment type="subunit">
    <text evidence="2 12">Homodimer.</text>
</comment>
<dbReference type="FunFam" id="3.40.1030.10:FF:000002">
    <property type="entry name" value="Anthranilate phosphoribosyltransferase"/>
    <property type="match status" value="1"/>
</dbReference>
<evidence type="ECO:0000256" key="12">
    <source>
        <dbReference type="HAMAP-Rule" id="MF_00211"/>
    </source>
</evidence>